<name>A0A875SA65_EENNA</name>
<dbReference type="PANTHER" id="PTHR11164">
    <property type="entry name" value="GLUTAMATE CYSTEINE LIGASE"/>
    <property type="match status" value="1"/>
</dbReference>
<keyword evidence="4 10" id="KW-0436">Ligase</keyword>
<dbReference type="Gene3D" id="3.30.590.50">
    <property type="match status" value="2"/>
</dbReference>
<evidence type="ECO:0000256" key="2">
    <source>
        <dbReference type="ARBA" id="ARBA00008100"/>
    </source>
</evidence>
<dbReference type="EC" id="6.3.2.2" evidence="3 10"/>
<dbReference type="GeneID" id="62196680"/>
<accession>A0A875SA65</accession>
<keyword evidence="6 10" id="KW-0547">Nucleotide-binding</keyword>
<dbReference type="InterPro" id="IPR014746">
    <property type="entry name" value="Gln_synth/guanido_kin_cat_dom"/>
</dbReference>
<dbReference type="GO" id="GO:0004357">
    <property type="term" value="F:glutamate-cysteine ligase activity"/>
    <property type="evidence" value="ECO:0007669"/>
    <property type="project" value="UniProtKB-UniRule"/>
</dbReference>
<keyword evidence="5 10" id="KW-0317">Glutathione biosynthesis</keyword>
<protein>
    <recommendedName>
        <fullName evidence="3 10">Glutamate--cysteine ligase</fullName>
        <ecNumber evidence="3 10">6.3.2.2</ecNumber>
    </recommendedName>
    <alternativeName>
        <fullName evidence="9 10">Gamma-ECS</fullName>
    </alternativeName>
    <alternativeName>
        <fullName evidence="8 10">Gamma-glutamylcysteine synthetase</fullName>
    </alternativeName>
</protein>
<keyword evidence="12" id="KW-1185">Reference proteome</keyword>
<dbReference type="InterPro" id="IPR004308">
    <property type="entry name" value="GCS"/>
</dbReference>
<keyword evidence="7 10" id="KW-0067">ATP-binding</keyword>
<dbReference type="PANTHER" id="PTHR11164:SF0">
    <property type="entry name" value="GLUTAMATE--CYSTEINE LIGASE CATALYTIC SUBUNIT"/>
    <property type="match status" value="1"/>
</dbReference>
<dbReference type="SUPFAM" id="SSF55931">
    <property type="entry name" value="Glutamine synthetase/guanido kinase"/>
    <property type="match status" value="1"/>
</dbReference>
<evidence type="ECO:0000256" key="6">
    <source>
        <dbReference type="ARBA" id="ARBA00022741"/>
    </source>
</evidence>
<evidence type="ECO:0000313" key="11">
    <source>
        <dbReference type="EMBL" id="QPG75894.1"/>
    </source>
</evidence>
<evidence type="ECO:0000256" key="8">
    <source>
        <dbReference type="ARBA" id="ARBA00030585"/>
    </source>
</evidence>
<evidence type="ECO:0000256" key="9">
    <source>
        <dbReference type="ARBA" id="ARBA00032122"/>
    </source>
</evidence>
<evidence type="ECO:0000256" key="4">
    <source>
        <dbReference type="ARBA" id="ARBA00022598"/>
    </source>
</evidence>
<dbReference type="RefSeq" id="XP_038779459.1">
    <property type="nucleotide sequence ID" value="XM_038923531.1"/>
</dbReference>
<proteinExistence type="inferred from homology"/>
<dbReference type="EMBL" id="CP064815">
    <property type="protein sequence ID" value="QPG75894.1"/>
    <property type="molecule type" value="Genomic_DNA"/>
</dbReference>
<evidence type="ECO:0000256" key="10">
    <source>
        <dbReference type="RuleBase" id="RU367135"/>
    </source>
</evidence>
<comment type="similarity">
    <text evidence="2 10">Belongs to the glutamate--cysteine ligase type 3 family.</text>
</comment>
<dbReference type="Gene3D" id="1.10.8.960">
    <property type="match status" value="1"/>
</dbReference>
<dbReference type="UniPathway" id="UPA00142">
    <property type="reaction ID" value="UER00209"/>
</dbReference>
<comment type="pathway">
    <text evidence="1 10">Sulfur metabolism; glutathione biosynthesis; glutathione from L-cysteine and L-glutamate: step 1/2.</text>
</comment>
<dbReference type="AlphaFoldDB" id="A0A875SA65"/>
<dbReference type="OrthoDB" id="7939818at2759"/>
<dbReference type="GO" id="GO:0006750">
    <property type="term" value="P:glutathione biosynthetic process"/>
    <property type="evidence" value="ECO:0007669"/>
    <property type="project" value="UniProtKB-UniRule"/>
</dbReference>
<evidence type="ECO:0000256" key="1">
    <source>
        <dbReference type="ARBA" id="ARBA00005006"/>
    </source>
</evidence>
<reference evidence="11" key="1">
    <citation type="submission" date="2020-10" db="EMBL/GenBank/DDBJ databases">
        <authorList>
            <person name="Roach M.J.R."/>
        </authorList>
    </citation>
    <scope>NUCLEOTIDE SEQUENCE</scope>
    <source>
        <strain evidence="11">CBS 1945</strain>
    </source>
</reference>
<dbReference type="KEGG" id="bnn:FOA43_003280"/>
<dbReference type="FunFam" id="3.30.590.50:FF:000002">
    <property type="entry name" value="Glutamate--cysteine ligase catalytic subunit"/>
    <property type="match status" value="1"/>
</dbReference>
<evidence type="ECO:0000313" key="12">
    <source>
        <dbReference type="Proteomes" id="UP000662931"/>
    </source>
</evidence>
<evidence type="ECO:0000256" key="5">
    <source>
        <dbReference type="ARBA" id="ARBA00022684"/>
    </source>
</evidence>
<organism evidence="11 12">
    <name type="scientific">Eeniella nana</name>
    <name type="common">Yeast</name>
    <name type="synonym">Brettanomyces nanus</name>
    <dbReference type="NCBI Taxonomy" id="13502"/>
    <lineage>
        <taxon>Eukaryota</taxon>
        <taxon>Fungi</taxon>
        <taxon>Dikarya</taxon>
        <taxon>Ascomycota</taxon>
        <taxon>Saccharomycotina</taxon>
        <taxon>Pichiomycetes</taxon>
        <taxon>Pichiales</taxon>
        <taxon>Pichiaceae</taxon>
        <taxon>Brettanomyces</taxon>
    </lineage>
</organism>
<dbReference type="Proteomes" id="UP000662931">
    <property type="component" value="Chromosome 4"/>
</dbReference>
<dbReference type="Pfam" id="PF03074">
    <property type="entry name" value="GCS"/>
    <property type="match status" value="1"/>
</dbReference>
<evidence type="ECO:0000256" key="3">
    <source>
        <dbReference type="ARBA" id="ARBA00012220"/>
    </source>
</evidence>
<sequence>MGLLSQGTPLSWMESRKYNEHVRDNGVEQLINCFRAAKDRSQDPFLWGDEIEYQMIRIDDDAKSAKLALDETEVLINLAENGKGRSNSVNHGVLFHPEYGRFMLEATPLKPYDGRKLSDYSYVEQNMAVRRDVARSEMSDRKVYPITLTAFPNMGCGDFTYPKATTNGPASQSLFLPDEIINKHVRFPTLTANIRIRRGQKVDINIPLYRDVNTVLDQIDPTIPKRDLFPCDAEPFLGAAKPGHIYMDSMGFGMGCCCLQVTMQPSDIYEARFVYDSFVNISPALLSLTSATPILRGHLADQDVRWNVISGAVDDRAPDERGVAALNGHNPRGGIADDVKLQRIPKSRYDSVDQYLGDLRKDSCKTDDPQYTYYSSSFNNINSPINSKVYKNLLDNGFDQQLALHFAHLYIRDPLVIFAEKINQDNTKETDHFENIQSTNWQTLRFKPPTQEAVPGNSSVPGWRVEVRPMEISITDFENAAFGVFTILLARAIIKYKPNFYIPMTKVEKNMRVAHTRDSITEGRFSFRTNGWHGQSQPGKYAELSLDQLFNGYQDFEGLIPITRKYIHETFQASSAKDQDDLEQVEVYFQLVSKRASGELPSTAKYLRDFVLSHPDYKHDSIVSERINYDLIKLADRIGNYDHELLPGFFGKEISDWLFRRGY</sequence>
<comment type="catalytic activity">
    <reaction evidence="10">
        <text>L-cysteine + L-glutamate + ATP = gamma-L-glutamyl-L-cysteine + ADP + phosphate + H(+)</text>
        <dbReference type="Rhea" id="RHEA:13285"/>
        <dbReference type="ChEBI" id="CHEBI:15378"/>
        <dbReference type="ChEBI" id="CHEBI:29985"/>
        <dbReference type="ChEBI" id="CHEBI:30616"/>
        <dbReference type="ChEBI" id="CHEBI:35235"/>
        <dbReference type="ChEBI" id="CHEBI:43474"/>
        <dbReference type="ChEBI" id="CHEBI:58173"/>
        <dbReference type="ChEBI" id="CHEBI:456216"/>
        <dbReference type="EC" id="6.3.2.2"/>
    </reaction>
</comment>
<gene>
    <name evidence="11" type="ORF">FOA43_003280</name>
</gene>
<dbReference type="GO" id="GO:0005524">
    <property type="term" value="F:ATP binding"/>
    <property type="evidence" value="ECO:0007669"/>
    <property type="project" value="UniProtKB-UniRule"/>
</dbReference>
<evidence type="ECO:0000256" key="7">
    <source>
        <dbReference type="ARBA" id="ARBA00022840"/>
    </source>
</evidence>